<dbReference type="InterPro" id="IPR036291">
    <property type="entry name" value="NAD(P)-bd_dom_sf"/>
</dbReference>
<dbReference type="RefSeq" id="WP_191142521.1">
    <property type="nucleotide sequence ID" value="NZ_JACXAH010000025.1"/>
</dbReference>
<dbReference type="SUPFAM" id="SSF51735">
    <property type="entry name" value="NAD(P)-binding Rossmann-fold domains"/>
    <property type="match status" value="1"/>
</dbReference>
<feature type="domain" description="GFO/IDH/MocA-like oxidoreductase" evidence="2">
    <location>
        <begin position="132"/>
        <end position="239"/>
    </location>
</feature>
<keyword evidence="4" id="KW-1185">Reference proteome</keyword>
<dbReference type="InterPro" id="IPR055170">
    <property type="entry name" value="GFO_IDH_MocA-like_dom"/>
</dbReference>
<dbReference type="Pfam" id="PF22725">
    <property type="entry name" value="GFO_IDH_MocA_C3"/>
    <property type="match status" value="1"/>
</dbReference>
<gene>
    <name evidence="3" type="ORF">IC620_13820</name>
</gene>
<dbReference type="Gene3D" id="3.40.50.720">
    <property type="entry name" value="NAD(P)-binding Rossmann-like Domain"/>
    <property type="match status" value="1"/>
</dbReference>
<proteinExistence type="predicted"/>
<dbReference type="Gene3D" id="3.30.360.10">
    <property type="entry name" value="Dihydrodipicolinate Reductase, domain 2"/>
    <property type="match status" value="1"/>
</dbReference>
<evidence type="ECO:0000259" key="2">
    <source>
        <dbReference type="Pfam" id="PF22725"/>
    </source>
</evidence>
<dbReference type="EMBL" id="JACXAH010000025">
    <property type="protein sequence ID" value="MBD1373428.1"/>
    <property type="molecule type" value="Genomic_DNA"/>
</dbReference>
<dbReference type="InterPro" id="IPR000683">
    <property type="entry name" value="Gfo/Idh/MocA-like_OxRdtase_N"/>
</dbReference>
<dbReference type="GO" id="GO:0000166">
    <property type="term" value="F:nucleotide binding"/>
    <property type="evidence" value="ECO:0007669"/>
    <property type="project" value="InterPro"/>
</dbReference>
<evidence type="ECO:0000313" key="4">
    <source>
        <dbReference type="Proteomes" id="UP000661691"/>
    </source>
</evidence>
<sequence>MQNVKLCFIGAGFHATTNIYPAVVAAGAEIGAVATRNIENAASTLKRFGSGGTAYDDYHEMLAHEACDGVVVIAQPQDQLAIVLDCIAAGKNVYVEKPLGMNESDAKQAALAAEQAGVVLMVGFMKRYAPIYTQLAALVNERTLGEARSFQATFAVDSTPFCADDEAFLKLAAIHFVDLIRFLFGEVATVTGVANSRDNHISQSLSVQFENGIIGSIYFAGMTAWSRESEHITVTFDHGFAIAAEMNKLTVHPTLQQEQGQLPWQSLAEVDTVYTPSGTVMSGAYRDLYLRGYIGEIQHFMNCCKQGHSPSSSGRDNVHTMALCDQILSRLK</sequence>
<dbReference type="PANTHER" id="PTHR43377">
    <property type="entry name" value="BILIVERDIN REDUCTASE A"/>
    <property type="match status" value="1"/>
</dbReference>
<feature type="domain" description="Gfo/Idh/MocA-like oxidoreductase N-terminal" evidence="1">
    <location>
        <begin position="6"/>
        <end position="124"/>
    </location>
</feature>
<dbReference type="Proteomes" id="UP000661691">
    <property type="component" value="Unassembled WGS sequence"/>
</dbReference>
<accession>A0A926NHH9</accession>
<dbReference type="Pfam" id="PF01408">
    <property type="entry name" value="GFO_IDH_MocA"/>
    <property type="match status" value="1"/>
</dbReference>
<evidence type="ECO:0000259" key="1">
    <source>
        <dbReference type="Pfam" id="PF01408"/>
    </source>
</evidence>
<organism evidence="3 4">
    <name type="scientific">Polycladospora coralii</name>
    <dbReference type="NCBI Taxonomy" id="2771432"/>
    <lineage>
        <taxon>Bacteria</taxon>
        <taxon>Bacillati</taxon>
        <taxon>Bacillota</taxon>
        <taxon>Bacilli</taxon>
        <taxon>Bacillales</taxon>
        <taxon>Thermoactinomycetaceae</taxon>
        <taxon>Polycladospora</taxon>
    </lineage>
</organism>
<comment type="caution">
    <text evidence="3">The sequence shown here is derived from an EMBL/GenBank/DDBJ whole genome shotgun (WGS) entry which is preliminary data.</text>
</comment>
<dbReference type="InterPro" id="IPR051450">
    <property type="entry name" value="Gfo/Idh/MocA_Oxidoreductases"/>
</dbReference>
<evidence type="ECO:0000313" key="3">
    <source>
        <dbReference type="EMBL" id="MBD1373428.1"/>
    </source>
</evidence>
<dbReference type="AlphaFoldDB" id="A0A926NHH9"/>
<reference evidence="3" key="1">
    <citation type="submission" date="2020-09" db="EMBL/GenBank/DDBJ databases">
        <title>A novel bacterium of genus Hazenella, isolated from South China Sea.</title>
        <authorList>
            <person name="Huang H."/>
            <person name="Mo K."/>
            <person name="Hu Y."/>
        </authorList>
    </citation>
    <scope>NUCLEOTIDE SEQUENCE</scope>
    <source>
        <strain evidence="3">IB182357</strain>
    </source>
</reference>
<dbReference type="PANTHER" id="PTHR43377:SF1">
    <property type="entry name" value="BILIVERDIN REDUCTASE A"/>
    <property type="match status" value="1"/>
</dbReference>
<protein>
    <submittedName>
        <fullName evidence="3">Gfo/Idh/MocA family oxidoreductase</fullName>
    </submittedName>
</protein>
<dbReference type="SUPFAM" id="SSF55347">
    <property type="entry name" value="Glyceraldehyde-3-phosphate dehydrogenase-like, C-terminal domain"/>
    <property type="match status" value="1"/>
</dbReference>
<name>A0A926NHH9_9BACL</name>